<evidence type="ECO:0000313" key="2">
    <source>
        <dbReference type="Proteomes" id="UP000036045"/>
    </source>
</evidence>
<dbReference type="EMBL" id="LDPH01000022">
    <property type="protein sequence ID" value="KLV24167.1"/>
    <property type="molecule type" value="Genomic_DNA"/>
</dbReference>
<sequence>MKDNKTRQKFIELRAKGISFSKIAKELNVSKSTLIAWSKEHLMEIENMKAVEIESLQEQFYMTKKARIELLGRQVERMKKELENRDFSDVPSDKLLDTLNKTLIQLKNDEIEITFRGEGDTLEDLVSTMNTVTWKP</sequence>
<accession>A0A0J1IDZ0</accession>
<dbReference type="Pfam" id="PF13384">
    <property type="entry name" value="HTH_23"/>
    <property type="match status" value="1"/>
</dbReference>
<dbReference type="AlphaFoldDB" id="A0A0J1IDZ0"/>
<proteinExistence type="predicted"/>
<keyword evidence="2" id="KW-1185">Reference proteome</keyword>
<comment type="caution">
    <text evidence="1">The sequence shown here is derived from an EMBL/GenBank/DDBJ whole genome shotgun (WGS) entry which is preliminary data.</text>
</comment>
<dbReference type="PATRIC" id="fig|1397.4.peg.2408"/>
<dbReference type="SUPFAM" id="SSF46689">
    <property type="entry name" value="Homeodomain-like"/>
    <property type="match status" value="1"/>
</dbReference>
<dbReference type="OrthoDB" id="2881021at2"/>
<name>A0A0J1IDZ0_NIACI</name>
<protein>
    <submittedName>
        <fullName evidence="1">Uncharacterized protein</fullName>
    </submittedName>
</protein>
<dbReference type="InterPro" id="IPR009057">
    <property type="entry name" value="Homeodomain-like_sf"/>
</dbReference>
<reference evidence="1 2" key="1">
    <citation type="submission" date="2015-05" db="EMBL/GenBank/DDBJ databases">
        <title>Whole genome sequence and identification of bacterial endophytes from Costus igneus.</title>
        <authorList>
            <person name="Lee Y.P."/>
            <person name="Gan H.M."/>
            <person name="Eng W."/>
            <person name="Wheatley M.S."/>
            <person name="Caraballo A."/>
            <person name="Polter S."/>
            <person name="Savka M.A."/>
            <person name="Hudson A.O."/>
        </authorList>
    </citation>
    <scope>NUCLEOTIDE SEQUENCE [LARGE SCALE GENOMIC DNA]</scope>
    <source>
        <strain evidence="1 2">RIT379</strain>
    </source>
</reference>
<dbReference type="Proteomes" id="UP000036045">
    <property type="component" value="Unassembled WGS sequence"/>
</dbReference>
<dbReference type="RefSeq" id="WP_047943734.1">
    <property type="nucleotide sequence ID" value="NZ_LDPH01000022.1"/>
</dbReference>
<dbReference type="Gene3D" id="1.10.10.60">
    <property type="entry name" value="Homeodomain-like"/>
    <property type="match status" value="1"/>
</dbReference>
<evidence type="ECO:0000313" key="1">
    <source>
        <dbReference type="EMBL" id="KLV24167.1"/>
    </source>
</evidence>
<gene>
    <name evidence="1" type="ORF">ABW02_18495</name>
</gene>
<organism evidence="1 2">
    <name type="scientific">Niallia circulans</name>
    <name type="common">Bacillus circulans</name>
    <dbReference type="NCBI Taxonomy" id="1397"/>
    <lineage>
        <taxon>Bacteria</taxon>
        <taxon>Bacillati</taxon>
        <taxon>Bacillota</taxon>
        <taxon>Bacilli</taxon>
        <taxon>Bacillales</taxon>
        <taxon>Bacillaceae</taxon>
        <taxon>Niallia</taxon>
    </lineage>
</organism>